<evidence type="ECO:0000259" key="6">
    <source>
        <dbReference type="PROSITE" id="PS51384"/>
    </source>
</evidence>
<dbReference type="SUPFAM" id="SSF52343">
    <property type="entry name" value="Ferredoxin reductase-like, C-terminal NADP-linked domain"/>
    <property type="match status" value="1"/>
</dbReference>
<dbReference type="InterPro" id="IPR039261">
    <property type="entry name" value="FNR_nucleotide-bd"/>
</dbReference>
<reference evidence="7 8" key="1">
    <citation type="journal article" date="2014" name="Genome Announc.">
        <title>Complete Genome Sequence of Polychlorinated Biphenyl Degrader Comamonas testosteroni TK102 (NBRC 109938).</title>
        <authorList>
            <person name="Fukuda K."/>
            <person name="Hosoyama A."/>
            <person name="Tsuchikane K."/>
            <person name="Ohji S."/>
            <person name="Yamazoe A."/>
            <person name="Fujita N."/>
            <person name="Shintani M."/>
            <person name="Kimbara K."/>
        </authorList>
    </citation>
    <scope>NUCLEOTIDE SEQUENCE [LARGE SCALE GENOMIC DNA]</scope>
    <source>
        <strain evidence="7">TK102</strain>
    </source>
</reference>
<evidence type="ECO:0000256" key="4">
    <source>
        <dbReference type="SAM" id="Phobius"/>
    </source>
</evidence>
<evidence type="ECO:0000259" key="5">
    <source>
        <dbReference type="PROSITE" id="PS50902"/>
    </source>
</evidence>
<keyword evidence="4" id="KW-0812">Transmembrane</keyword>
<dbReference type="GO" id="GO:0005829">
    <property type="term" value="C:cytosol"/>
    <property type="evidence" value="ECO:0007669"/>
    <property type="project" value="TreeGrafter"/>
</dbReference>
<dbReference type="PRINTS" id="PR00371">
    <property type="entry name" value="FPNCR"/>
</dbReference>
<evidence type="ECO:0000313" key="8">
    <source>
        <dbReference type="Proteomes" id="UP000028782"/>
    </source>
</evidence>
<accession>A0A076PWS3</accession>
<dbReference type="InterPro" id="IPR001709">
    <property type="entry name" value="Flavoprot_Pyr_Nucl_cyt_Rdtase"/>
</dbReference>
<dbReference type="InterPro" id="IPR017938">
    <property type="entry name" value="Riboflavin_synthase-like_b-brl"/>
</dbReference>
<dbReference type="RefSeq" id="WP_043373880.1">
    <property type="nucleotide sequence ID" value="NZ_CP006704.1"/>
</dbReference>
<dbReference type="PROSITE" id="PS50902">
    <property type="entry name" value="FLAVODOXIN_LIKE"/>
    <property type="match status" value="1"/>
</dbReference>
<dbReference type="InterPro" id="IPR029039">
    <property type="entry name" value="Flavoprotein-like_sf"/>
</dbReference>
<dbReference type="InterPro" id="IPR008254">
    <property type="entry name" value="Flavodoxin/NO_synth"/>
</dbReference>
<dbReference type="Gene3D" id="3.40.50.360">
    <property type="match status" value="1"/>
</dbReference>
<gene>
    <name evidence="7" type="ORF">O987_18675</name>
</gene>
<dbReference type="KEGG" id="ctes:O987_18675"/>
<dbReference type="HOGENOM" id="CLU_001570_17_7_4"/>
<dbReference type="GO" id="GO:0010181">
    <property type="term" value="F:FMN binding"/>
    <property type="evidence" value="ECO:0007669"/>
    <property type="project" value="InterPro"/>
</dbReference>
<dbReference type="SUPFAM" id="SSF52218">
    <property type="entry name" value="Flavoproteins"/>
    <property type="match status" value="1"/>
</dbReference>
<dbReference type="EMBL" id="CP006704">
    <property type="protein sequence ID" value="AIJ47842.1"/>
    <property type="molecule type" value="Genomic_DNA"/>
</dbReference>
<evidence type="ECO:0000256" key="1">
    <source>
        <dbReference type="ARBA" id="ARBA00022630"/>
    </source>
</evidence>
<dbReference type="Proteomes" id="UP000028782">
    <property type="component" value="Chromosome"/>
</dbReference>
<evidence type="ECO:0000256" key="3">
    <source>
        <dbReference type="ARBA" id="ARBA00023797"/>
    </source>
</evidence>
<evidence type="ECO:0000313" key="7">
    <source>
        <dbReference type="EMBL" id="AIJ47842.1"/>
    </source>
</evidence>
<dbReference type="Pfam" id="PF00258">
    <property type="entry name" value="Flavodoxin_1"/>
    <property type="match status" value="1"/>
</dbReference>
<dbReference type="EC" id="1.6.2.4" evidence="3"/>
<dbReference type="Pfam" id="PF00175">
    <property type="entry name" value="NAD_binding_1"/>
    <property type="match status" value="1"/>
</dbReference>
<dbReference type="PANTHER" id="PTHR19384">
    <property type="entry name" value="NITRIC OXIDE SYNTHASE-RELATED"/>
    <property type="match status" value="1"/>
</dbReference>
<keyword evidence="1" id="KW-0285">Flavoprotein</keyword>
<dbReference type="AlphaFoldDB" id="A0A076PWS3"/>
<dbReference type="GO" id="GO:0050660">
    <property type="term" value="F:flavin adenine dinucleotide binding"/>
    <property type="evidence" value="ECO:0007669"/>
    <property type="project" value="TreeGrafter"/>
</dbReference>
<dbReference type="InterPro" id="IPR017927">
    <property type="entry name" value="FAD-bd_FR_type"/>
</dbReference>
<feature type="domain" description="FAD-binding FR-type" evidence="6">
    <location>
        <begin position="214"/>
        <end position="327"/>
    </location>
</feature>
<dbReference type="CDD" id="cd06200">
    <property type="entry name" value="SiR_like1"/>
    <property type="match status" value="1"/>
</dbReference>
<dbReference type="PROSITE" id="PS51384">
    <property type="entry name" value="FAD_FR"/>
    <property type="match status" value="1"/>
</dbReference>
<organism evidence="7 8">
    <name type="scientific">Comamonas testosteroni TK102</name>
    <dbReference type="NCBI Taxonomy" id="1392005"/>
    <lineage>
        <taxon>Bacteria</taxon>
        <taxon>Pseudomonadati</taxon>
        <taxon>Pseudomonadota</taxon>
        <taxon>Betaproteobacteria</taxon>
        <taxon>Burkholderiales</taxon>
        <taxon>Comamonadaceae</taxon>
        <taxon>Comamonas</taxon>
    </lineage>
</organism>
<protein>
    <recommendedName>
        <fullName evidence="3">NADPH--hemoprotein reductase</fullName>
        <ecNumber evidence="3">1.6.2.4</ecNumber>
    </recommendedName>
</protein>
<dbReference type="SUPFAM" id="SSF63380">
    <property type="entry name" value="Riboflavin synthase domain-like"/>
    <property type="match status" value="1"/>
</dbReference>
<dbReference type="GO" id="GO:0003958">
    <property type="term" value="F:NADPH-hemoprotein reductase activity"/>
    <property type="evidence" value="ECO:0007669"/>
    <property type="project" value="UniProtKB-EC"/>
</dbReference>
<feature type="domain" description="Flavodoxin-like" evidence="5">
    <location>
        <begin position="56"/>
        <end position="191"/>
    </location>
</feature>
<evidence type="ECO:0000256" key="2">
    <source>
        <dbReference type="ARBA" id="ARBA00022643"/>
    </source>
</evidence>
<dbReference type="Gene3D" id="3.40.50.80">
    <property type="entry name" value="Nucleotide-binding domain of ferredoxin-NADP reductase (FNR) module"/>
    <property type="match status" value="1"/>
</dbReference>
<proteinExistence type="predicted"/>
<dbReference type="InterPro" id="IPR001433">
    <property type="entry name" value="OxRdtase_FAD/NAD-bd"/>
</dbReference>
<feature type="transmembrane region" description="Helical" evidence="4">
    <location>
        <begin position="12"/>
        <end position="30"/>
    </location>
</feature>
<keyword evidence="4" id="KW-0472">Membrane</keyword>
<keyword evidence="2" id="KW-0288">FMN</keyword>
<sequence length="467" mass="50960">MTVEWILTPERIYGAMGLVAAYAGMCWGIGSRVRRQRLVDEAQSQLSQGDAQAPAVLVAYASQTGQAEALARATAKMLVEGGLQVRLLPVEKLTTELLQEYAHSLWMLSTTGEGDAPDHALGFVQQLMAAQPVLTRHQSLVLALGDREYQEFCAFGVQVHEWLQTSGARSDLVCVDNMDGPSLQSWQAQVGQIRQSLLGESASAQELDADWLQAPASVAFVLSRRHLLNPGSQGGALYQLEWTPQSGELPPWESGDLVSLCVPADPERARDYSIASITADGSLQLLVRESTRADGSPGLASHWLCCGMAEGDVLSLTLREHRGFRLGDNAGRPLILIGNGSGLAGLLSHIKARVQQDRNDQWLLFGERSPQHDAFCAEQLAAWVEQGRLARLDQAWSRNGKDSRYVQDLLRSHAEEVRQWVERGAAIYVCGSLNGMGQGVHLTLQAILGEAKVAELLGSGRYRRDVY</sequence>
<keyword evidence="4" id="KW-1133">Transmembrane helix</keyword>
<name>A0A076PWS3_COMTE</name>
<dbReference type="PANTHER" id="PTHR19384:SF17">
    <property type="entry name" value="NADPH--CYTOCHROME P450 REDUCTASE"/>
    <property type="match status" value="1"/>
</dbReference>
<dbReference type="Gene3D" id="2.40.30.10">
    <property type="entry name" value="Translation factors"/>
    <property type="match status" value="1"/>
</dbReference>